<dbReference type="Gene3D" id="2.30.30.990">
    <property type="entry name" value="Malonyl-[acyl-carrier protein] O-methyltransferase, zinc-finger motif"/>
    <property type="match status" value="1"/>
</dbReference>
<dbReference type="EMBL" id="JBHTIW010000002">
    <property type="protein sequence ID" value="MFD0918921.1"/>
    <property type="molecule type" value="Genomic_DNA"/>
</dbReference>
<keyword evidence="2" id="KW-1185">Reference proteome</keyword>
<gene>
    <name evidence="1" type="ORF">ACFQ16_04115</name>
</gene>
<evidence type="ECO:0000313" key="2">
    <source>
        <dbReference type="Proteomes" id="UP001597018"/>
    </source>
</evidence>
<sequence length="87" mass="9248">MPYSPHPFHWVPAGGARHASADEKHAVGNYPTGTAVTTLCGDGVIAENTAVAWLWPTCATCNAEAHRLAGAQMSSARTRREFGKDGR</sequence>
<protein>
    <submittedName>
        <fullName evidence="1">Zinc finger protein</fullName>
    </submittedName>
</protein>
<proteinExistence type="predicted"/>
<dbReference type="InterPro" id="IPR031795">
    <property type="entry name" value="Zf-HC3"/>
</dbReference>
<comment type="caution">
    <text evidence="1">The sequence shown here is derived from an EMBL/GenBank/DDBJ whole genome shotgun (WGS) entry which is preliminary data.</text>
</comment>
<dbReference type="RefSeq" id="WP_263250736.1">
    <property type="nucleotide sequence ID" value="NZ_BAABLT010000033.1"/>
</dbReference>
<name>A0ABW3FK98_9PSEU</name>
<evidence type="ECO:0000313" key="1">
    <source>
        <dbReference type="EMBL" id="MFD0918921.1"/>
    </source>
</evidence>
<dbReference type="Pfam" id="PF16827">
    <property type="entry name" value="zf-HC3"/>
    <property type="match status" value="1"/>
</dbReference>
<dbReference type="Proteomes" id="UP001597018">
    <property type="component" value="Unassembled WGS sequence"/>
</dbReference>
<accession>A0ABW3FK98</accession>
<reference evidence="2" key="1">
    <citation type="journal article" date="2019" name="Int. J. Syst. Evol. Microbiol.">
        <title>The Global Catalogue of Microorganisms (GCM) 10K type strain sequencing project: providing services to taxonomists for standard genome sequencing and annotation.</title>
        <authorList>
            <consortium name="The Broad Institute Genomics Platform"/>
            <consortium name="The Broad Institute Genome Sequencing Center for Infectious Disease"/>
            <person name="Wu L."/>
            <person name="Ma J."/>
        </authorList>
    </citation>
    <scope>NUCLEOTIDE SEQUENCE [LARGE SCALE GENOMIC DNA]</scope>
    <source>
        <strain evidence="2">CCUG 56401</strain>
    </source>
</reference>
<organism evidence="1 2">
    <name type="scientific">Saccharopolyspora rosea</name>
    <dbReference type="NCBI Taxonomy" id="524884"/>
    <lineage>
        <taxon>Bacteria</taxon>
        <taxon>Bacillati</taxon>
        <taxon>Actinomycetota</taxon>
        <taxon>Actinomycetes</taxon>
        <taxon>Pseudonocardiales</taxon>
        <taxon>Pseudonocardiaceae</taxon>
        <taxon>Saccharopolyspora</taxon>
    </lineage>
</organism>